<gene>
    <name evidence="1" type="ORF">NQ318_019357</name>
</gene>
<evidence type="ECO:0000313" key="2">
    <source>
        <dbReference type="Proteomes" id="UP001162162"/>
    </source>
</evidence>
<proteinExistence type="predicted"/>
<sequence length="98" mass="11615">MEQRVNLKFLIKLGKTFAKAYAMLKEVYGNDCLSRTQRGVKRPKTIRAPDNNQRQLNNESFNMRKVCAKTVPKLLTLEQKESRMNIWADILNNKRRRF</sequence>
<evidence type="ECO:0000313" key="1">
    <source>
        <dbReference type="EMBL" id="KAJ8948372.1"/>
    </source>
</evidence>
<organism evidence="1 2">
    <name type="scientific">Aromia moschata</name>
    <dbReference type="NCBI Taxonomy" id="1265417"/>
    <lineage>
        <taxon>Eukaryota</taxon>
        <taxon>Metazoa</taxon>
        <taxon>Ecdysozoa</taxon>
        <taxon>Arthropoda</taxon>
        <taxon>Hexapoda</taxon>
        <taxon>Insecta</taxon>
        <taxon>Pterygota</taxon>
        <taxon>Neoptera</taxon>
        <taxon>Endopterygota</taxon>
        <taxon>Coleoptera</taxon>
        <taxon>Polyphaga</taxon>
        <taxon>Cucujiformia</taxon>
        <taxon>Chrysomeloidea</taxon>
        <taxon>Cerambycidae</taxon>
        <taxon>Cerambycinae</taxon>
        <taxon>Callichromatini</taxon>
        <taxon>Aromia</taxon>
    </lineage>
</organism>
<dbReference type="EMBL" id="JAPWTK010000138">
    <property type="protein sequence ID" value="KAJ8948372.1"/>
    <property type="molecule type" value="Genomic_DNA"/>
</dbReference>
<comment type="caution">
    <text evidence="1">The sequence shown here is derived from an EMBL/GenBank/DDBJ whole genome shotgun (WGS) entry which is preliminary data.</text>
</comment>
<dbReference type="Proteomes" id="UP001162162">
    <property type="component" value="Unassembled WGS sequence"/>
</dbReference>
<protein>
    <submittedName>
        <fullName evidence="1">Uncharacterized protein</fullName>
    </submittedName>
</protein>
<accession>A0AAV8YA10</accession>
<dbReference type="AlphaFoldDB" id="A0AAV8YA10"/>
<dbReference type="Gene3D" id="1.10.10.1450">
    <property type="match status" value="1"/>
</dbReference>
<reference evidence="1" key="1">
    <citation type="journal article" date="2023" name="Insect Mol. Biol.">
        <title>Genome sequencing provides insights into the evolution of gene families encoding plant cell wall-degrading enzymes in longhorned beetles.</title>
        <authorList>
            <person name="Shin N.R."/>
            <person name="Okamura Y."/>
            <person name="Kirsch R."/>
            <person name="Pauchet Y."/>
        </authorList>
    </citation>
    <scope>NUCLEOTIDE SEQUENCE</scope>
    <source>
        <strain evidence="1">AMC_N1</strain>
    </source>
</reference>
<name>A0AAV8YA10_9CUCU</name>
<keyword evidence="2" id="KW-1185">Reference proteome</keyword>